<dbReference type="InterPro" id="IPR043733">
    <property type="entry name" value="DUF5677"/>
</dbReference>
<proteinExistence type="predicted"/>
<organism evidence="1 2">
    <name type="scientific">Abditibacterium utsteinense</name>
    <dbReference type="NCBI Taxonomy" id="1960156"/>
    <lineage>
        <taxon>Bacteria</taxon>
        <taxon>Pseudomonadati</taxon>
        <taxon>Abditibacteriota</taxon>
        <taxon>Abditibacteriia</taxon>
        <taxon>Abditibacteriales</taxon>
        <taxon>Abditibacteriaceae</taxon>
        <taxon>Abditibacterium</taxon>
    </lineage>
</organism>
<protein>
    <submittedName>
        <fullName evidence="1">Uncharacterized protein</fullName>
    </submittedName>
</protein>
<dbReference type="EMBL" id="NIGF01000019">
    <property type="protein sequence ID" value="PQV62875.1"/>
    <property type="molecule type" value="Genomic_DNA"/>
</dbReference>
<comment type="caution">
    <text evidence="1">The sequence shown here is derived from an EMBL/GenBank/DDBJ whole genome shotgun (WGS) entry which is preliminary data.</text>
</comment>
<accession>A0A2S8SQ00</accession>
<reference evidence="1 2" key="1">
    <citation type="journal article" date="2018" name="Syst. Appl. Microbiol.">
        <title>Abditibacterium utsteinense sp. nov., the first cultivated member of candidate phylum FBP, isolated from ice-free Antarctic soil samples.</title>
        <authorList>
            <person name="Tahon G."/>
            <person name="Tytgat B."/>
            <person name="Lebbe L."/>
            <person name="Carlier A."/>
            <person name="Willems A."/>
        </authorList>
    </citation>
    <scope>NUCLEOTIDE SEQUENCE [LARGE SCALE GENOMIC DNA]</scope>
    <source>
        <strain evidence="1 2">LMG 29911</strain>
    </source>
</reference>
<sequence>MEIFEQIEEILSGLNSTVERLSVRHCKDTILSESVAISAFVKSYEFNLAVNKATDENAYFMTSVLRGICEDYIVLKFLWSEINQSKDQVMELKLYEEIYQSSIAQWNFFSKYHTDQILYYHDTMLTDEVTNRNLLRGLMTNFPVRGNASMPSVFFMAERSGLEDLYRYLYHATSSLVHFNPRILLRMGWGELPEFSFSVKNFHKYYKHFSSFYGAYLFVELCDWMMDKKIIDKEIETVIQQLKFLLQDEKQWPALVTFEEMNIGTLQKNLLYKAPNE</sequence>
<dbReference type="Proteomes" id="UP000237684">
    <property type="component" value="Unassembled WGS sequence"/>
</dbReference>
<dbReference type="InParanoid" id="A0A2S8SQ00"/>
<dbReference type="Pfam" id="PF18928">
    <property type="entry name" value="DUF5677"/>
    <property type="match status" value="1"/>
</dbReference>
<name>A0A2S8SQ00_9BACT</name>
<evidence type="ECO:0000313" key="2">
    <source>
        <dbReference type="Proteomes" id="UP000237684"/>
    </source>
</evidence>
<dbReference type="OrthoDB" id="785709at2"/>
<dbReference type="AlphaFoldDB" id="A0A2S8SQ00"/>
<evidence type="ECO:0000313" key="1">
    <source>
        <dbReference type="EMBL" id="PQV62875.1"/>
    </source>
</evidence>
<keyword evidence="2" id="KW-1185">Reference proteome</keyword>
<dbReference type="RefSeq" id="WP_106380968.1">
    <property type="nucleotide sequence ID" value="NZ_NIGF01000019.1"/>
</dbReference>
<gene>
    <name evidence="1" type="ORF">B1R32_11915</name>
</gene>